<keyword evidence="2" id="KW-1185">Reference proteome</keyword>
<accession>A0A4R0NFE4</accession>
<dbReference type="InterPro" id="IPR032299">
    <property type="entry name" value="DUF4843"/>
</dbReference>
<evidence type="ECO:0000313" key="1">
    <source>
        <dbReference type="EMBL" id="TCC98457.1"/>
    </source>
</evidence>
<comment type="caution">
    <text evidence="1">The sequence shown here is derived from an EMBL/GenBank/DDBJ whole genome shotgun (WGS) entry which is preliminary data.</text>
</comment>
<protein>
    <submittedName>
        <fullName evidence="1">DUF4843 domain-containing protein</fullName>
    </submittedName>
</protein>
<dbReference type="EMBL" id="SJSM01000002">
    <property type="protein sequence ID" value="TCC98457.1"/>
    <property type="molecule type" value="Genomic_DNA"/>
</dbReference>
<proteinExistence type="predicted"/>
<dbReference type="Proteomes" id="UP000291117">
    <property type="component" value="Unassembled WGS sequence"/>
</dbReference>
<gene>
    <name evidence="1" type="ORF">EZ444_04010</name>
</gene>
<dbReference type="OrthoDB" id="1094864at2"/>
<reference evidence="1 2" key="1">
    <citation type="submission" date="2019-02" db="EMBL/GenBank/DDBJ databases">
        <title>Pedobacter sp. RP-3-8 sp. nov., isolated from Arctic soil.</title>
        <authorList>
            <person name="Dahal R.H."/>
        </authorList>
    </citation>
    <scope>NUCLEOTIDE SEQUENCE [LARGE SCALE GENOMIC DNA]</scope>
    <source>
        <strain evidence="1 2">RP-3-8</strain>
    </source>
</reference>
<sequence>MNLNLIQIIINYHYKMKNIVLILLLFFIVSCKKSELTAYEAGSGLAFYIVSASERDSMNYSFASQLTIKSRDTIFLKLRLTGKPVSRAREISISTGEGTTAKEGVHFILPKILLPSDSLTISYPVILLNAMDLTTNTYKLVLKVQENKDFVQGAVGISNVETRNIPYYKINFNNQLIKPDYWIYVQNYFGDYSNVKFRFIIEYLGFTDLRPTHIGGTIIYSDFLNYNVALKNELEKYKAIYGPLMDENVKEVSFP</sequence>
<name>A0A4R0NFE4_9SPHI</name>
<organism evidence="1 2">
    <name type="scientific">Pedobacter hiemivivus</name>
    <dbReference type="NCBI Taxonomy" id="2530454"/>
    <lineage>
        <taxon>Bacteria</taxon>
        <taxon>Pseudomonadati</taxon>
        <taxon>Bacteroidota</taxon>
        <taxon>Sphingobacteriia</taxon>
        <taxon>Sphingobacteriales</taxon>
        <taxon>Sphingobacteriaceae</taxon>
        <taxon>Pedobacter</taxon>
    </lineage>
</organism>
<evidence type="ECO:0000313" key="2">
    <source>
        <dbReference type="Proteomes" id="UP000291117"/>
    </source>
</evidence>
<dbReference type="Pfam" id="PF16132">
    <property type="entry name" value="DUF4843"/>
    <property type="match status" value="1"/>
</dbReference>
<dbReference type="AlphaFoldDB" id="A0A4R0NFE4"/>